<dbReference type="RefSeq" id="WP_082293598.1">
    <property type="nucleotide sequence ID" value="NZ_MVIT01000078.1"/>
</dbReference>
<comment type="caution">
    <text evidence="2">The sequence shown here is derived from an EMBL/GenBank/DDBJ whole genome shotgun (WGS) entry which is preliminary data.</text>
</comment>
<protein>
    <submittedName>
        <fullName evidence="2">Uncharacterized protein</fullName>
    </submittedName>
</protein>
<accession>A0A1T1DGT6</accession>
<dbReference type="AlphaFoldDB" id="A0A1T1DGT6"/>
<keyword evidence="1" id="KW-0812">Transmembrane</keyword>
<keyword evidence="1" id="KW-1133">Transmembrane helix</keyword>
<evidence type="ECO:0000313" key="3">
    <source>
        <dbReference type="Proteomes" id="UP000191008"/>
    </source>
</evidence>
<gene>
    <name evidence="2" type="ORF">B1J93_21065</name>
</gene>
<name>A0A1T1DGT6_9LEPT</name>
<feature type="transmembrane region" description="Helical" evidence="1">
    <location>
        <begin position="6"/>
        <end position="24"/>
    </location>
</feature>
<sequence length="69" mass="8255">MEFLYSLVLVAILFLLDNHFVSFLKNIRIVFKKSLLNSKRMILNFCMKSSFCDLHLIKNSIYKFLLEFC</sequence>
<dbReference type="EMBL" id="MVIT01000078">
    <property type="protein sequence ID" value="OOV40052.1"/>
    <property type="molecule type" value="Genomic_DNA"/>
</dbReference>
<dbReference type="Proteomes" id="UP000191008">
    <property type="component" value="Unassembled WGS sequence"/>
</dbReference>
<organism evidence="2 3">
    <name type="scientific">Leptospira kirschneri serovar Pomona</name>
    <dbReference type="NCBI Taxonomy" id="561005"/>
    <lineage>
        <taxon>Bacteria</taxon>
        <taxon>Pseudomonadati</taxon>
        <taxon>Spirochaetota</taxon>
        <taxon>Spirochaetia</taxon>
        <taxon>Leptospirales</taxon>
        <taxon>Leptospiraceae</taxon>
        <taxon>Leptospira</taxon>
    </lineage>
</organism>
<evidence type="ECO:0000313" key="2">
    <source>
        <dbReference type="EMBL" id="OOV40052.1"/>
    </source>
</evidence>
<reference evidence="2 3" key="1">
    <citation type="submission" date="2017-02" db="EMBL/GenBank/DDBJ databases">
        <title>Comparative genomic analysis of Brazilian Leptospira kirschneri strains of different serogroups.</title>
        <authorList>
            <person name="Moreno L.Z."/>
            <person name="Miraglia F."/>
            <person name="Kremer F.S."/>
            <person name="Eslabao M.R."/>
            <person name="Lilenbaum W."/>
            <person name="Dellagostin O.A."/>
            <person name="Moreno A.M."/>
        </authorList>
    </citation>
    <scope>NUCLEOTIDE SEQUENCE [LARGE SCALE GENOMIC DNA]</scope>
    <source>
        <strain evidence="2 3">M110/06</strain>
    </source>
</reference>
<keyword evidence="1" id="KW-0472">Membrane</keyword>
<proteinExistence type="predicted"/>
<evidence type="ECO:0000256" key="1">
    <source>
        <dbReference type="SAM" id="Phobius"/>
    </source>
</evidence>